<dbReference type="AlphaFoldDB" id="A0A371G129"/>
<gene>
    <name evidence="1" type="primary">SIA1</name>
    <name evidence="1" type="ORF">CR513_34706</name>
</gene>
<proteinExistence type="predicted"/>
<comment type="caution">
    <text evidence="1">The sequence shown here is derived from an EMBL/GenBank/DDBJ whole genome shotgun (WGS) entry which is preliminary data.</text>
</comment>
<keyword evidence="2" id="KW-1185">Reference proteome</keyword>
<accession>A0A371G129</accession>
<dbReference type="EMBL" id="QJKJ01007097">
    <property type="protein sequence ID" value="RDX84264.1"/>
    <property type="molecule type" value="Genomic_DNA"/>
</dbReference>
<protein>
    <submittedName>
        <fullName evidence="1">Sialyltransferase-like protein 1</fullName>
    </submittedName>
</protein>
<dbReference type="GO" id="GO:0009860">
    <property type="term" value="P:pollen tube growth"/>
    <property type="evidence" value="ECO:0007669"/>
    <property type="project" value="InterPro"/>
</dbReference>
<dbReference type="PANTHER" id="PTHR47486">
    <property type="entry name" value="SIALYLTRANSFERASE-LIKE PROTEIN 1"/>
    <property type="match status" value="1"/>
</dbReference>
<feature type="non-terminal residue" evidence="1">
    <location>
        <position position="1"/>
    </location>
</feature>
<dbReference type="OrthoDB" id="10264956at2759"/>
<dbReference type="GO" id="GO:0008373">
    <property type="term" value="F:sialyltransferase activity"/>
    <property type="evidence" value="ECO:0007669"/>
    <property type="project" value="InterPro"/>
</dbReference>
<dbReference type="Proteomes" id="UP000257109">
    <property type="component" value="Unassembled WGS sequence"/>
</dbReference>
<name>A0A371G129_MUCPR</name>
<dbReference type="STRING" id="157652.A0A371G129"/>
<dbReference type="PANTHER" id="PTHR47486:SF1">
    <property type="entry name" value="SIALYLTRANSFERASE-LIKE PROTEIN 1"/>
    <property type="match status" value="1"/>
</dbReference>
<dbReference type="GO" id="GO:0009846">
    <property type="term" value="P:pollen germination"/>
    <property type="evidence" value="ECO:0007669"/>
    <property type="project" value="InterPro"/>
</dbReference>
<dbReference type="InterPro" id="IPR044782">
    <property type="entry name" value="SIA1/STLP5"/>
</dbReference>
<sequence length="59" mass="6816">MLTKEYLDDYPGGWVDYAPLRIAQLEIKRCMNKTLCEENLNILLPVVKEINCSSSNKLK</sequence>
<evidence type="ECO:0000313" key="2">
    <source>
        <dbReference type="Proteomes" id="UP000257109"/>
    </source>
</evidence>
<evidence type="ECO:0000313" key="1">
    <source>
        <dbReference type="EMBL" id="RDX84264.1"/>
    </source>
</evidence>
<organism evidence="1 2">
    <name type="scientific">Mucuna pruriens</name>
    <name type="common">Velvet bean</name>
    <name type="synonym">Dolichos pruriens</name>
    <dbReference type="NCBI Taxonomy" id="157652"/>
    <lineage>
        <taxon>Eukaryota</taxon>
        <taxon>Viridiplantae</taxon>
        <taxon>Streptophyta</taxon>
        <taxon>Embryophyta</taxon>
        <taxon>Tracheophyta</taxon>
        <taxon>Spermatophyta</taxon>
        <taxon>Magnoliopsida</taxon>
        <taxon>eudicotyledons</taxon>
        <taxon>Gunneridae</taxon>
        <taxon>Pentapetalae</taxon>
        <taxon>rosids</taxon>
        <taxon>fabids</taxon>
        <taxon>Fabales</taxon>
        <taxon>Fabaceae</taxon>
        <taxon>Papilionoideae</taxon>
        <taxon>50 kb inversion clade</taxon>
        <taxon>NPAAA clade</taxon>
        <taxon>indigoferoid/millettioid clade</taxon>
        <taxon>Phaseoleae</taxon>
        <taxon>Mucuna</taxon>
    </lineage>
</organism>
<reference evidence="1" key="1">
    <citation type="submission" date="2018-05" db="EMBL/GenBank/DDBJ databases">
        <title>Draft genome of Mucuna pruriens seed.</title>
        <authorList>
            <person name="Nnadi N.E."/>
            <person name="Vos R."/>
            <person name="Hasami M.H."/>
            <person name="Devisetty U.K."/>
            <person name="Aguiy J.C."/>
        </authorList>
    </citation>
    <scope>NUCLEOTIDE SEQUENCE [LARGE SCALE GENOMIC DNA]</scope>
    <source>
        <strain evidence="1">JCA_2017</strain>
    </source>
</reference>